<feature type="DNA-binding region" description="H-T-H motif" evidence="5">
    <location>
        <begin position="35"/>
        <end position="54"/>
    </location>
</feature>
<sequence length="219" mass="23428">MPTDGPTTRRAGLSRERVLDAARTLIERDGAGALTMRRLGREVGVEAMSLYNHVSNRDAVLDGLGEFLMSEVDAEPGADWRESCRDFAAQLRAIALTHPATFSLVGLRPLRSAAALAPVERLLQNLVAAGAAPDQALAMYRTLASFARGYAMAEVTGFTVDASTPSGRRPLRALPRADFPILRERLKELEPLRSDAAFTAGLDAMLDGFAGGSMRGAST</sequence>
<gene>
    <name evidence="7" type="ORF">NBH00_16920</name>
</gene>
<evidence type="ECO:0000259" key="6">
    <source>
        <dbReference type="PROSITE" id="PS50977"/>
    </source>
</evidence>
<keyword evidence="8" id="KW-1185">Reference proteome</keyword>
<dbReference type="PRINTS" id="PR00400">
    <property type="entry name" value="TETREPRESSOR"/>
</dbReference>
<dbReference type="Pfam" id="PF02909">
    <property type="entry name" value="TetR_C_1"/>
    <property type="match status" value="1"/>
</dbReference>
<evidence type="ECO:0000256" key="2">
    <source>
        <dbReference type="ARBA" id="ARBA00023015"/>
    </source>
</evidence>
<evidence type="ECO:0000256" key="3">
    <source>
        <dbReference type="ARBA" id="ARBA00023125"/>
    </source>
</evidence>
<dbReference type="Proteomes" id="UP001056035">
    <property type="component" value="Chromosome"/>
</dbReference>
<dbReference type="PANTHER" id="PTHR30055">
    <property type="entry name" value="HTH-TYPE TRANSCRIPTIONAL REGULATOR RUTR"/>
    <property type="match status" value="1"/>
</dbReference>
<evidence type="ECO:0000313" key="7">
    <source>
        <dbReference type="EMBL" id="UTI63036.1"/>
    </source>
</evidence>
<keyword evidence="1" id="KW-0678">Repressor</keyword>
<dbReference type="PANTHER" id="PTHR30055:SF151">
    <property type="entry name" value="TRANSCRIPTIONAL REGULATORY PROTEIN"/>
    <property type="match status" value="1"/>
</dbReference>
<organism evidence="7 8">
    <name type="scientific">Paraconexibacter antarcticus</name>
    <dbReference type="NCBI Taxonomy" id="2949664"/>
    <lineage>
        <taxon>Bacteria</taxon>
        <taxon>Bacillati</taxon>
        <taxon>Actinomycetota</taxon>
        <taxon>Thermoleophilia</taxon>
        <taxon>Solirubrobacterales</taxon>
        <taxon>Paraconexibacteraceae</taxon>
        <taxon>Paraconexibacter</taxon>
    </lineage>
</organism>
<dbReference type="Gene3D" id="1.10.357.10">
    <property type="entry name" value="Tetracycline Repressor, domain 2"/>
    <property type="match status" value="1"/>
</dbReference>
<dbReference type="InterPro" id="IPR050109">
    <property type="entry name" value="HTH-type_TetR-like_transc_reg"/>
</dbReference>
<evidence type="ECO:0000256" key="1">
    <source>
        <dbReference type="ARBA" id="ARBA00022491"/>
    </source>
</evidence>
<evidence type="ECO:0000313" key="8">
    <source>
        <dbReference type="Proteomes" id="UP001056035"/>
    </source>
</evidence>
<dbReference type="Pfam" id="PF00440">
    <property type="entry name" value="TetR_N"/>
    <property type="match status" value="1"/>
</dbReference>
<dbReference type="RefSeq" id="WP_254569771.1">
    <property type="nucleotide sequence ID" value="NZ_CP098502.1"/>
</dbReference>
<proteinExistence type="predicted"/>
<keyword evidence="3 5" id="KW-0238">DNA-binding</keyword>
<keyword evidence="2" id="KW-0805">Transcription regulation</keyword>
<dbReference type="InterPro" id="IPR001647">
    <property type="entry name" value="HTH_TetR"/>
</dbReference>
<protein>
    <submittedName>
        <fullName evidence="7">TetR/AcrR family transcriptional regulator C-terminal domain-containing protein</fullName>
    </submittedName>
</protein>
<dbReference type="SUPFAM" id="SSF48498">
    <property type="entry name" value="Tetracyclin repressor-like, C-terminal domain"/>
    <property type="match status" value="1"/>
</dbReference>
<dbReference type="InterPro" id="IPR036271">
    <property type="entry name" value="Tet_transcr_reg_TetR-rel_C_sf"/>
</dbReference>
<dbReference type="PROSITE" id="PS50977">
    <property type="entry name" value="HTH_TETR_2"/>
    <property type="match status" value="1"/>
</dbReference>
<dbReference type="Gene3D" id="1.10.10.60">
    <property type="entry name" value="Homeodomain-like"/>
    <property type="match status" value="1"/>
</dbReference>
<dbReference type="InterPro" id="IPR004111">
    <property type="entry name" value="Repressor_TetR_C"/>
</dbReference>
<dbReference type="EMBL" id="CP098502">
    <property type="protein sequence ID" value="UTI63036.1"/>
    <property type="molecule type" value="Genomic_DNA"/>
</dbReference>
<dbReference type="InterPro" id="IPR009057">
    <property type="entry name" value="Homeodomain-like_sf"/>
</dbReference>
<name>A0ABY5DM50_9ACTN</name>
<dbReference type="InterPro" id="IPR003012">
    <property type="entry name" value="Tet_transcr_reg_TetR"/>
</dbReference>
<reference evidence="7 8" key="1">
    <citation type="submission" date="2022-06" db="EMBL/GenBank/DDBJ databases">
        <title>Paraconexibacter antarcticus.</title>
        <authorList>
            <person name="Kim C.S."/>
        </authorList>
    </citation>
    <scope>NUCLEOTIDE SEQUENCE [LARGE SCALE GENOMIC DNA]</scope>
    <source>
        <strain evidence="7 8">02-257</strain>
    </source>
</reference>
<evidence type="ECO:0000256" key="4">
    <source>
        <dbReference type="ARBA" id="ARBA00023163"/>
    </source>
</evidence>
<dbReference type="SUPFAM" id="SSF46689">
    <property type="entry name" value="Homeodomain-like"/>
    <property type="match status" value="1"/>
</dbReference>
<keyword evidence="4" id="KW-0804">Transcription</keyword>
<feature type="domain" description="HTH tetR-type" evidence="6">
    <location>
        <begin position="12"/>
        <end position="72"/>
    </location>
</feature>
<evidence type="ECO:0000256" key="5">
    <source>
        <dbReference type="PROSITE-ProRule" id="PRU00335"/>
    </source>
</evidence>
<accession>A0ABY5DM50</accession>